<keyword evidence="3" id="KW-1185">Reference proteome</keyword>
<reference evidence="2 3" key="1">
    <citation type="journal article" date="2019" name="Nat. Ecol. Evol.">
        <title>Megaphylogeny resolves global patterns of mushroom evolution.</title>
        <authorList>
            <person name="Varga T."/>
            <person name="Krizsan K."/>
            <person name="Foldi C."/>
            <person name="Dima B."/>
            <person name="Sanchez-Garcia M."/>
            <person name="Sanchez-Ramirez S."/>
            <person name="Szollosi G.J."/>
            <person name="Szarkandi J.G."/>
            <person name="Papp V."/>
            <person name="Albert L."/>
            <person name="Andreopoulos W."/>
            <person name="Angelini C."/>
            <person name="Antonin V."/>
            <person name="Barry K.W."/>
            <person name="Bougher N.L."/>
            <person name="Buchanan P."/>
            <person name="Buyck B."/>
            <person name="Bense V."/>
            <person name="Catcheside P."/>
            <person name="Chovatia M."/>
            <person name="Cooper J."/>
            <person name="Damon W."/>
            <person name="Desjardin D."/>
            <person name="Finy P."/>
            <person name="Geml J."/>
            <person name="Haridas S."/>
            <person name="Hughes K."/>
            <person name="Justo A."/>
            <person name="Karasinski D."/>
            <person name="Kautmanova I."/>
            <person name="Kiss B."/>
            <person name="Kocsube S."/>
            <person name="Kotiranta H."/>
            <person name="LaButti K.M."/>
            <person name="Lechner B.E."/>
            <person name="Liimatainen K."/>
            <person name="Lipzen A."/>
            <person name="Lukacs Z."/>
            <person name="Mihaltcheva S."/>
            <person name="Morgado L.N."/>
            <person name="Niskanen T."/>
            <person name="Noordeloos M.E."/>
            <person name="Ohm R.A."/>
            <person name="Ortiz-Santana B."/>
            <person name="Ovrebo C."/>
            <person name="Racz N."/>
            <person name="Riley R."/>
            <person name="Savchenko A."/>
            <person name="Shiryaev A."/>
            <person name="Soop K."/>
            <person name="Spirin V."/>
            <person name="Szebenyi C."/>
            <person name="Tomsovsky M."/>
            <person name="Tulloss R.E."/>
            <person name="Uehling J."/>
            <person name="Grigoriev I.V."/>
            <person name="Vagvolgyi C."/>
            <person name="Papp T."/>
            <person name="Martin F.M."/>
            <person name="Miettinen O."/>
            <person name="Hibbett D.S."/>
            <person name="Nagy L.G."/>
        </authorList>
    </citation>
    <scope>NUCLEOTIDE SEQUENCE [LARGE SCALE GENOMIC DNA]</scope>
    <source>
        <strain evidence="2 3">CBS 962.96</strain>
    </source>
</reference>
<feature type="compositionally biased region" description="Basic and acidic residues" evidence="1">
    <location>
        <begin position="175"/>
        <end position="186"/>
    </location>
</feature>
<dbReference type="EMBL" id="ML179890">
    <property type="protein sequence ID" value="THU80592.1"/>
    <property type="molecule type" value="Genomic_DNA"/>
</dbReference>
<name>A0A4S8KX61_DENBC</name>
<protein>
    <submittedName>
        <fullName evidence="2">Uncharacterized protein</fullName>
    </submittedName>
</protein>
<evidence type="ECO:0000313" key="2">
    <source>
        <dbReference type="EMBL" id="THU80592.1"/>
    </source>
</evidence>
<proteinExistence type="predicted"/>
<evidence type="ECO:0000313" key="3">
    <source>
        <dbReference type="Proteomes" id="UP000297245"/>
    </source>
</evidence>
<organism evidence="2 3">
    <name type="scientific">Dendrothele bispora (strain CBS 962.96)</name>
    <dbReference type="NCBI Taxonomy" id="1314807"/>
    <lineage>
        <taxon>Eukaryota</taxon>
        <taxon>Fungi</taxon>
        <taxon>Dikarya</taxon>
        <taxon>Basidiomycota</taxon>
        <taxon>Agaricomycotina</taxon>
        <taxon>Agaricomycetes</taxon>
        <taxon>Agaricomycetidae</taxon>
        <taxon>Agaricales</taxon>
        <taxon>Agaricales incertae sedis</taxon>
        <taxon>Dendrothele</taxon>
    </lineage>
</organism>
<feature type="compositionally biased region" description="Pro residues" evidence="1">
    <location>
        <begin position="125"/>
        <end position="140"/>
    </location>
</feature>
<feature type="compositionally biased region" description="Basic and acidic residues" evidence="1">
    <location>
        <begin position="32"/>
        <end position="41"/>
    </location>
</feature>
<feature type="compositionally biased region" description="Polar residues" evidence="1">
    <location>
        <begin position="53"/>
        <end position="68"/>
    </location>
</feature>
<feature type="compositionally biased region" description="Low complexity" evidence="1">
    <location>
        <begin position="142"/>
        <end position="153"/>
    </location>
</feature>
<sequence>MPFKSQKKNEDTPYRPTGWTTKSLKKRKHTRSHPEANHEADLETPLQCRSRRNLQTVPTTRKGSSSPENFPKRSRKDSFTPELVGEPGLPATITHHQPFSDPVPNTPMSHHPTLYPETPDNQAPSPRPMTPLSDDPPVPTAPHSSPMSILMSSPPKPQGGRSRVKNPIRNPRGYKQSDEYKEHVEKRQVEWEAQVAREREYRKEMEEEEYERGQRDQREKTNKAHDVIKLITKDESDGGLDLSR</sequence>
<gene>
    <name evidence="2" type="ORF">K435DRAFT_874224</name>
</gene>
<dbReference type="Proteomes" id="UP000297245">
    <property type="component" value="Unassembled WGS sequence"/>
</dbReference>
<feature type="region of interest" description="Disordered" evidence="1">
    <location>
        <begin position="200"/>
        <end position="244"/>
    </location>
</feature>
<dbReference type="AlphaFoldDB" id="A0A4S8KX61"/>
<accession>A0A4S8KX61</accession>
<evidence type="ECO:0000256" key="1">
    <source>
        <dbReference type="SAM" id="MobiDB-lite"/>
    </source>
</evidence>
<feature type="region of interest" description="Disordered" evidence="1">
    <location>
        <begin position="1"/>
        <end position="186"/>
    </location>
</feature>
<feature type="compositionally biased region" description="Basic and acidic residues" evidence="1">
    <location>
        <begin position="200"/>
        <end position="236"/>
    </location>
</feature>